<dbReference type="Proteomes" id="UP001516023">
    <property type="component" value="Unassembled WGS sequence"/>
</dbReference>
<organism evidence="1 2">
    <name type="scientific">Cyclotella cryptica</name>
    <dbReference type="NCBI Taxonomy" id="29204"/>
    <lineage>
        <taxon>Eukaryota</taxon>
        <taxon>Sar</taxon>
        <taxon>Stramenopiles</taxon>
        <taxon>Ochrophyta</taxon>
        <taxon>Bacillariophyta</taxon>
        <taxon>Coscinodiscophyceae</taxon>
        <taxon>Thalassiosirophycidae</taxon>
        <taxon>Stephanodiscales</taxon>
        <taxon>Stephanodiscaceae</taxon>
        <taxon>Cyclotella</taxon>
    </lineage>
</organism>
<keyword evidence="2" id="KW-1185">Reference proteome</keyword>
<accession>A0ABD3P4I0</accession>
<sequence length="303" mass="34318">MRQLTRYHGIVVGLGRIHLAHTLASDTLPIRYLAACDPDPAARSLFQDFLHIPHIFSSSHDLLQWVLSTTNIYVDCFIAHCPSSISARQQSQWFRTVASIIINCLRHHGLQLFCVLTPSKLEGVHIPSSFQDTLQQDLWITSTTSLPFPSFGDSIDDNATAILGVTPPSAYQLAASIIKSTSRLFFIFWQLPSVTRREWHLVCVDLPSYLSLNPDCLTDGRCLFATINGRNTHDRVSLSDWDILSQSSQRYDDDPPDLNHRDFTGIQFSRSFHRVLSDPTVRDRVLAMHFLLPELPFPIPHCL</sequence>
<evidence type="ECO:0000313" key="2">
    <source>
        <dbReference type="Proteomes" id="UP001516023"/>
    </source>
</evidence>
<name>A0ABD3P4I0_9STRA</name>
<protein>
    <submittedName>
        <fullName evidence="1">Uncharacterized protein</fullName>
    </submittedName>
</protein>
<reference evidence="1 2" key="1">
    <citation type="journal article" date="2020" name="G3 (Bethesda)">
        <title>Improved Reference Genome for Cyclotella cryptica CCMP332, a Model for Cell Wall Morphogenesis, Salinity Adaptation, and Lipid Production in Diatoms (Bacillariophyta).</title>
        <authorList>
            <person name="Roberts W.R."/>
            <person name="Downey K.M."/>
            <person name="Ruck E.C."/>
            <person name="Traller J.C."/>
            <person name="Alverson A.J."/>
        </authorList>
    </citation>
    <scope>NUCLEOTIDE SEQUENCE [LARGE SCALE GENOMIC DNA]</scope>
    <source>
        <strain evidence="1 2">CCMP332</strain>
    </source>
</reference>
<proteinExistence type="predicted"/>
<evidence type="ECO:0000313" key="1">
    <source>
        <dbReference type="EMBL" id="KAL3782341.1"/>
    </source>
</evidence>
<dbReference type="AlphaFoldDB" id="A0ABD3P4I0"/>
<gene>
    <name evidence="1" type="ORF">HJC23_012748</name>
</gene>
<comment type="caution">
    <text evidence="1">The sequence shown here is derived from an EMBL/GenBank/DDBJ whole genome shotgun (WGS) entry which is preliminary data.</text>
</comment>
<dbReference type="EMBL" id="JABMIG020000289">
    <property type="protein sequence ID" value="KAL3782341.1"/>
    <property type="molecule type" value="Genomic_DNA"/>
</dbReference>